<accession>A0A7D6VDI4</accession>
<proteinExistence type="predicted"/>
<keyword evidence="3" id="KW-1185">Reference proteome</keyword>
<evidence type="ECO:0000259" key="1">
    <source>
        <dbReference type="Pfam" id="PF22552"/>
    </source>
</evidence>
<dbReference type="KEGG" id="nhu:H0264_19365"/>
<sequence>MGVEGWDVLLNCMPFFLEEDEDADEESGLGWNPRFIQVRDESTGRKVHFAQQGNDVEVVIAVPDDAADAEHLLSVLQAQPDGFWEPCPLPLESDLEAPDPHWQAVQRVRRRPELARAWNTGWRRGSPVDYRRQVAASVVEVLRKGLGARPERLRFTTWSLDAPGSGTFGLAAERPSERYAPTECDDWADFESRLAWALTTLPWDGVINLSTPHPGPDPCFVQFLHGRRLYNEASGWDVAGLGPAEFDRRMGDLGWSFAPHSAPGGAALIWEGPVARAGYNPDLQGAPRRTVATFREVFAVRHPQDLVFRAFRNGRRRDPELRYLDVELGVPRDVR</sequence>
<protein>
    <recommendedName>
        <fullName evidence="1">TY-Chap N-terminal domain-containing protein</fullName>
    </recommendedName>
</protein>
<feature type="domain" description="TY-Chap N-terminal" evidence="1">
    <location>
        <begin position="185"/>
        <end position="306"/>
    </location>
</feature>
<evidence type="ECO:0000313" key="3">
    <source>
        <dbReference type="Proteomes" id="UP000515512"/>
    </source>
</evidence>
<dbReference type="InterPro" id="IPR054344">
    <property type="entry name" value="TY-Chap_N"/>
</dbReference>
<reference evidence="2 3" key="1">
    <citation type="submission" date="2020-07" db="EMBL/GenBank/DDBJ databases">
        <authorList>
            <person name="Zhuang K."/>
            <person name="Ran Y."/>
        </authorList>
    </citation>
    <scope>NUCLEOTIDE SEQUENCE [LARGE SCALE GENOMIC DNA]</scope>
    <source>
        <strain evidence="2 3">WCH-YHL-001</strain>
    </source>
</reference>
<dbReference type="Pfam" id="PF22552">
    <property type="entry name" value="TY-Chap3"/>
    <property type="match status" value="1"/>
</dbReference>
<organism evidence="2 3">
    <name type="scientific">Nocardia huaxiensis</name>
    <dbReference type="NCBI Taxonomy" id="2755382"/>
    <lineage>
        <taxon>Bacteria</taxon>
        <taxon>Bacillati</taxon>
        <taxon>Actinomycetota</taxon>
        <taxon>Actinomycetes</taxon>
        <taxon>Mycobacteriales</taxon>
        <taxon>Nocardiaceae</taxon>
        <taxon>Nocardia</taxon>
    </lineage>
</organism>
<evidence type="ECO:0000313" key="2">
    <source>
        <dbReference type="EMBL" id="QLY27636.1"/>
    </source>
</evidence>
<name>A0A7D6VDI4_9NOCA</name>
<dbReference type="Proteomes" id="UP000515512">
    <property type="component" value="Chromosome"/>
</dbReference>
<dbReference type="RefSeq" id="WP_181578844.1">
    <property type="nucleotide sequence ID" value="NZ_CP059399.1"/>
</dbReference>
<dbReference type="AlphaFoldDB" id="A0A7D6VDI4"/>
<gene>
    <name evidence="2" type="ORF">H0264_19365</name>
</gene>
<dbReference type="EMBL" id="CP059399">
    <property type="protein sequence ID" value="QLY27636.1"/>
    <property type="molecule type" value="Genomic_DNA"/>
</dbReference>